<name>A0ABS2NFA9_9BACI</name>
<evidence type="ECO:0000313" key="2">
    <source>
        <dbReference type="Proteomes" id="UP001646157"/>
    </source>
</evidence>
<dbReference type="EMBL" id="JAFBDZ010000003">
    <property type="protein sequence ID" value="MBM7586546.1"/>
    <property type="molecule type" value="Genomic_DNA"/>
</dbReference>
<sequence length="88" mass="10941">MAILIDLLNLIVYLPFRKVQQEDIVRNINHLTKYEWFQNFIKEEQYRKLIIHDKDVRKLIGKFNNKKMERNSYRLKCQEKLYRILLKS</sequence>
<protein>
    <submittedName>
        <fullName evidence="1">TmRNA-binding protein</fullName>
    </submittedName>
</protein>
<evidence type="ECO:0000313" key="1">
    <source>
        <dbReference type="EMBL" id="MBM7586546.1"/>
    </source>
</evidence>
<dbReference type="Proteomes" id="UP001646157">
    <property type="component" value="Unassembled WGS sequence"/>
</dbReference>
<dbReference type="RefSeq" id="WP_205173758.1">
    <property type="nucleotide sequence ID" value="NZ_JAFBDZ010000003.1"/>
</dbReference>
<comment type="caution">
    <text evidence="1">The sequence shown here is derived from an EMBL/GenBank/DDBJ whole genome shotgun (WGS) entry which is preliminary data.</text>
</comment>
<organism evidence="1 2">
    <name type="scientific">Rossellomorea pakistanensis</name>
    <dbReference type="NCBI Taxonomy" id="992288"/>
    <lineage>
        <taxon>Bacteria</taxon>
        <taxon>Bacillati</taxon>
        <taxon>Bacillota</taxon>
        <taxon>Bacilli</taxon>
        <taxon>Bacillales</taxon>
        <taxon>Bacillaceae</taxon>
        <taxon>Rossellomorea</taxon>
    </lineage>
</organism>
<keyword evidence="2" id="KW-1185">Reference proteome</keyword>
<accession>A0ABS2NFA9</accession>
<proteinExistence type="predicted"/>
<gene>
    <name evidence="1" type="ORF">JOC86_003098</name>
</gene>
<reference evidence="1 2" key="1">
    <citation type="submission" date="2021-01" db="EMBL/GenBank/DDBJ databases">
        <title>Genomic Encyclopedia of Type Strains, Phase IV (KMG-IV): sequencing the most valuable type-strain genomes for metagenomic binning, comparative biology and taxonomic classification.</title>
        <authorList>
            <person name="Goeker M."/>
        </authorList>
    </citation>
    <scope>NUCLEOTIDE SEQUENCE [LARGE SCALE GENOMIC DNA]</scope>
    <source>
        <strain evidence="1 2">DSM 24834</strain>
    </source>
</reference>